<name>A0AAD3HMG5_9CHLO</name>
<feature type="region of interest" description="Disordered" evidence="1">
    <location>
        <begin position="63"/>
        <end position="99"/>
    </location>
</feature>
<comment type="caution">
    <text evidence="2">The sequence shown here is derived from an EMBL/GenBank/DDBJ whole genome shotgun (WGS) entry which is preliminary data.</text>
</comment>
<feature type="compositionally biased region" description="Gly residues" evidence="1">
    <location>
        <begin position="387"/>
        <end position="402"/>
    </location>
</feature>
<dbReference type="AlphaFoldDB" id="A0AAD3HMG5"/>
<feature type="compositionally biased region" description="Polar residues" evidence="1">
    <location>
        <begin position="122"/>
        <end position="137"/>
    </location>
</feature>
<dbReference type="PANTHER" id="PTHR12398:SF20">
    <property type="entry name" value="PROTEIN PHOSPHATASE 1 REGULATORY INHIBITOR SUBUNIT 2"/>
    <property type="match status" value="1"/>
</dbReference>
<reference evidence="2 3" key="1">
    <citation type="journal article" date="2021" name="Sci. Rep.">
        <title>Genome sequencing of the multicellular alga Astrephomene provides insights into convergent evolution of germ-soma differentiation.</title>
        <authorList>
            <person name="Yamashita S."/>
            <person name="Yamamoto K."/>
            <person name="Matsuzaki R."/>
            <person name="Suzuki S."/>
            <person name="Yamaguchi H."/>
            <person name="Hirooka S."/>
            <person name="Minakuchi Y."/>
            <person name="Miyagishima S."/>
            <person name="Kawachi M."/>
            <person name="Toyoda A."/>
            <person name="Nozaki H."/>
        </authorList>
    </citation>
    <scope>NUCLEOTIDE SEQUENCE [LARGE SCALE GENOMIC DNA]</scope>
    <source>
        <strain evidence="2 3">NIES-4017</strain>
    </source>
</reference>
<dbReference type="Proteomes" id="UP001054857">
    <property type="component" value="Unassembled WGS sequence"/>
</dbReference>
<feature type="compositionally biased region" description="Low complexity" evidence="1">
    <location>
        <begin position="403"/>
        <end position="412"/>
    </location>
</feature>
<evidence type="ECO:0000256" key="1">
    <source>
        <dbReference type="SAM" id="MobiDB-lite"/>
    </source>
</evidence>
<feature type="region of interest" description="Disordered" evidence="1">
    <location>
        <begin position="1"/>
        <end position="22"/>
    </location>
</feature>
<evidence type="ECO:0008006" key="4">
    <source>
        <dbReference type="Google" id="ProtNLM"/>
    </source>
</evidence>
<feature type="region of interest" description="Disordered" evidence="1">
    <location>
        <begin position="116"/>
        <end position="301"/>
    </location>
</feature>
<feature type="region of interest" description="Disordered" evidence="1">
    <location>
        <begin position="30"/>
        <end position="49"/>
    </location>
</feature>
<feature type="compositionally biased region" description="Low complexity" evidence="1">
    <location>
        <begin position="138"/>
        <end position="156"/>
    </location>
</feature>
<sequence length="421" mass="43498">MRKSGSARKRPASGVRWDEQNLQDNEVIKATISKTKINEPKTPYHGPLGEEHMQEVDAGLLPLELDGCDSGHPSDARQHSQQEQGQRLYDMDNGNGQLPQQVLPVMTAAKVHHVTTPAGDTVPTSLEQSAQGASESHSVAGTAVASGADAAVPTAPVSAMEVDGEEEDDREGAAGPIGHVPTSHGALSSSVSAPRLPPQHRDPSPALLLDSSGSSHQQHPHSGLHAHFQEGSYSPSHQPAATAVVEGTAARTAAAGPAVAPQPLEVPDVVRSGFSSDSEPRASWTGGSDGEGVDEEAHRQFEKRRRAHYNMRAALQQARLLLSSEDGEDEGEEDVEEQEQQCAPSGEQGQEQVESGSGEVGHGRDVDLPDVMAGNDRGCIGCASGGSGGGIAAGDVSGGPGNAAGSAPEGNGSDWGSVMAE</sequence>
<gene>
    <name evidence="2" type="ORF">Agub_g7656</name>
</gene>
<dbReference type="GO" id="GO:0009966">
    <property type="term" value="P:regulation of signal transduction"/>
    <property type="evidence" value="ECO:0007669"/>
    <property type="project" value="InterPro"/>
</dbReference>
<dbReference type="Pfam" id="PF04979">
    <property type="entry name" value="IPP-2"/>
    <property type="match status" value="2"/>
</dbReference>
<dbReference type="PANTHER" id="PTHR12398">
    <property type="entry name" value="PROTEIN PHOSPHATASE INHIBITOR"/>
    <property type="match status" value="1"/>
</dbReference>
<organism evidence="2 3">
    <name type="scientific">Astrephomene gubernaculifera</name>
    <dbReference type="NCBI Taxonomy" id="47775"/>
    <lineage>
        <taxon>Eukaryota</taxon>
        <taxon>Viridiplantae</taxon>
        <taxon>Chlorophyta</taxon>
        <taxon>core chlorophytes</taxon>
        <taxon>Chlorophyceae</taxon>
        <taxon>CS clade</taxon>
        <taxon>Chlamydomonadales</taxon>
        <taxon>Astrephomenaceae</taxon>
        <taxon>Astrephomene</taxon>
    </lineage>
</organism>
<evidence type="ECO:0000313" key="2">
    <source>
        <dbReference type="EMBL" id="GFR46162.1"/>
    </source>
</evidence>
<dbReference type="EMBL" id="BMAR01000012">
    <property type="protein sequence ID" value="GFR46162.1"/>
    <property type="molecule type" value="Genomic_DNA"/>
</dbReference>
<feature type="region of interest" description="Disordered" evidence="1">
    <location>
        <begin position="387"/>
        <end position="421"/>
    </location>
</feature>
<proteinExistence type="predicted"/>
<feature type="region of interest" description="Disordered" evidence="1">
    <location>
        <begin position="324"/>
        <end position="371"/>
    </location>
</feature>
<dbReference type="InterPro" id="IPR007062">
    <property type="entry name" value="PPI-2"/>
</dbReference>
<keyword evidence="3" id="KW-1185">Reference proteome</keyword>
<dbReference type="GO" id="GO:0004864">
    <property type="term" value="F:protein phosphatase inhibitor activity"/>
    <property type="evidence" value="ECO:0007669"/>
    <property type="project" value="InterPro"/>
</dbReference>
<feature type="compositionally biased region" description="Basic residues" evidence="1">
    <location>
        <begin position="1"/>
        <end position="11"/>
    </location>
</feature>
<accession>A0AAD3HMG5</accession>
<feature type="compositionally biased region" description="Low complexity" evidence="1">
    <location>
        <begin position="239"/>
        <end position="261"/>
    </location>
</feature>
<feature type="compositionally biased region" description="Acidic residues" evidence="1">
    <location>
        <begin position="325"/>
        <end position="339"/>
    </location>
</feature>
<evidence type="ECO:0000313" key="3">
    <source>
        <dbReference type="Proteomes" id="UP001054857"/>
    </source>
</evidence>
<protein>
    <recommendedName>
        <fullName evidence="4">Protein phosphatase inhibitor 2</fullName>
    </recommendedName>
</protein>